<dbReference type="AlphaFoldDB" id="A0A0G0PAH2"/>
<feature type="transmembrane region" description="Helical" evidence="1">
    <location>
        <begin position="68"/>
        <end position="88"/>
    </location>
</feature>
<comment type="caution">
    <text evidence="2">The sequence shown here is derived from an EMBL/GenBank/DDBJ whole genome shotgun (WGS) entry which is preliminary data.</text>
</comment>
<dbReference type="Proteomes" id="UP000033944">
    <property type="component" value="Unassembled WGS sequence"/>
</dbReference>
<feature type="non-terminal residue" evidence="2">
    <location>
        <position position="137"/>
    </location>
</feature>
<feature type="transmembrane region" description="Helical" evidence="1">
    <location>
        <begin position="100"/>
        <end position="120"/>
    </location>
</feature>
<organism evidence="2 3">
    <name type="scientific">Candidatus Woesebacteria bacterium GW2011_GWB1_38_8b</name>
    <dbReference type="NCBI Taxonomy" id="1618571"/>
    <lineage>
        <taxon>Bacteria</taxon>
        <taxon>Candidatus Woeseibacteriota</taxon>
    </lineage>
</organism>
<evidence type="ECO:0000313" key="3">
    <source>
        <dbReference type="Proteomes" id="UP000033944"/>
    </source>
</evidence>
<feature type="transmembrane region" description="Helical" evidence="1">
    <location>
        <begin position="12"/>
        <end position="31"/>
    </location>
</feature>
<keyword evidence="1" id="KW-1133">Transmembrane helix</keyword>
<dbReference type="InterPro" id="IPR018746">
    <property type="entry name" value="DUF2298"/>
</dbReference>
<dbReference type="EMBL" id="LBVN01000030">
    <property type="protein sequence ID" value="KKQ86311.1"/>
    <property type="molecule type" value="Genomic_DNA"/>
</dbReference>
<evidence type="ECO:0000313" key="2">
    <source>
        <dbReference type="EMBL" id="KKQ86311.1"/>
    </source>
</evidence>
<sequence length="137" mass="15930">MDSLSILYIFKWWLYLFLIGVVSAPITFLVFRKFLNFGWGFSKLIGVLSAGYLLFVLSILKILPFDSFSIYITFLVVLVINLFIFKNHRKEIIEKIRSHIPAIVIEEILFATGLVFWAYVRGHQPAIEGLEKFMDYG</sequence>
<name>A0A0G0PAH2_9BACT</name>
<keyword evidence="1" id="KW-0472">Membrane</keyword>
<protein>
    <submittedName>
        <fullName evidence="2">Uncharacterized protein</fullName>
    </submittedName>
</protein>
<dbReference type="Pfam" id="PF10060">
    <property type="entry name" value="DUF2298"/>
    <property type="match status" value="1"/>
</dbReference>
<feature type="transmembrane region" description="Helical" evidence="1">
    <location>
        <begin position="43"/>
        <end position="62"/>
    </location>
</feature>
<proteinExistence type="predicted"/>
<accession>A0A0G0PAH2</accession>
<evidence type="ECO:0000256" key="1">
    <source>
        <dbReference type="SAM" id="Phobius"/>
    </source>
</evidence>
<gene>
    <name evidence="2" type="ORF">UT10_C0030G0011</name>
</gene>
<keyword evidence="1" id="KW-0812">Transmembrane</keyword>
<reference evidence="2 3" key="1">
    <citation type="journal article" date="2015" name="Nature">
        <title>rRNA introns, odd ribosomes, and small enigmatic genomes across a large radiation of phyla.</title>
        <authorList>
            <person name="Brown C.T."/>
            <person name="Hug L.A."/>
            <person name="Thomas B.C."/>
            <person name="Sharon I."/>
            <person name="Castelle C.J."/>
            <person name="Singh A."/>
            <person name="Wilkins M.J."/>
            <person name="Williams K.H."/>
            <person name="Banfield J.F."/>
        </authorList>
    </citation>
    <scope>NUCLEOTIDE SEQUENCE [LARGE SCALE GENOMIC DNA]</scope>
</reference>